<keyword evidence="2" id="KW-1185">Reference proteome</keyword>
<dbReference type="EMBL" id="JBJVNI010000003">
    <property type="protein sequence ID" value="MFM9608384.1"/>
    <property type="molecule type" value="Genomic_DNA"/>
</dbReference>
<dbReference type="Proteomes" id="UP001631957">
    <property type="component" value="Unassembled WGS sequence"/>
</dbReference>
<proteinExistence type="predicted"/>
<evidence type="ECO:0000313" key="1">
    <source>
        <dbReference type="EMBL" id="MFM9608384.1"/>
    </source>
</evidence>
<comment type="caution">
    <text evidence="1">The sequence shown here is derived from an EMBL/GenBank/DDBJ whole genome shotgun (WGS) entry which is preliminary data.</text>
</comment>
<accession>A0ABW9HJZ6</accession>
<gene>
    <name evidence="1" type="ORF">ACKI18_06640</name>
</gene>
<name>A0ABW9HJZ6_9ACTN</name>
<protein>
    <recommendedName>
        <fullName evidence="3">Lipoprotein</fullName>
    </recommendedName>
</protein>
<reference evidence="1 2" key="1">
    <citation type="submission" date="2024-12" db="EMBL/GenBank/DDBJ databases">
        <title>Forecasting of Potato common scab and diversities of Pathogenic streptomyces spp. in china.</title>
        <authorList>
            <person name="Handique U."/>
            <person name="Wu J."/>
        </authorList>
    </citation>
    <scope>NUCLEOTIDE SEQUENCE [LARGE SCALE GENOMIC DNA]</scope>
    <source>
        <strain evidence="1 2">ZRIMU1530</strain>
    </source>
</reference>
<evidence type="ECO:0008006" key="3">
    <source>
        <dbReference type="Google" id="ProtNLM"/>
    </source>
</evidence>
<sequence>MKPQVNVVALVDCIGALSDRTLLNGNLSLVDDGPFHSTGQGTPDLCTVVRPGQVVRWQALAVDLQTPVEIRSITFLGAPGVDDAYRPSHWDEEGEKLGLDVWAGIVPPFMGVGVAHRYRLELQMYEGRNSVMYVDSPALMCV</sequence>
<organism evidence="1 2">
    <name type="scientific">Streptomyces niveiscabiei</name>
    <dbReference type="NCBI Taxonomy" id="164115"/>
    <lineage>
        <taxon>Bacteria</taxon>
        <taxon>Bacillati</taxon>
        <taxon>Actinomycetota</taxon>
        <taxon>Actinomycetes</taxon>
        <taxon>Kitasatosporales</taxon>
        <taxon>Streptomycetaceae</taxon>
        <taxon>Streptomyces</taxon>
    </lineage>
</organism>
<evidence type="ECO:0000313" key="2">
    <source>
        <dbReference type="Proteomes" id="UP001631957"/>
    </source>
</evidence>
<dbReference type="RefSeq" id="WP_409120730.1">
    <property type="nucleotide sequence ID" value="NZ_JBJVNI010000003.1"/>
</dbReference>